<gene>
    <name evidence="4" type="ORF">NP590_11390</name>
</gene>
<comment type="similarity">
    <text evidence="1">Belongs to the membrane fusion protein (MFP) (TC 8.A.1) family.</text>
</comment>
<evidence type="ECO:0000259" key="2">
    <source>
        <dbReference type="Pfam" id="PF25954"/>
    </source>
</evidence>
<dbReference type="Pfam" id="PF25967">
    <property type="entry name" value="RND-MFP_C"/>
    <property type="match status" value="1"/>
</dbReference>
<evidence type="ECO:0000313" key="4">
    <source>
        <dbReference type="EMBL" id="MCQ8104711.1"/>
    </source>
</evidence>
<dbReference type="InterPro" id="IPR058627">
    <property type="entry name" value="MdtA-like_C"/>
</dbReference>
<feature type="domain" description="Multidrug resistance protein MdtA-like C-terminal permuted SH3" evidence="3">
    <location>
        <begin position="295"/>
        <end position="350"/>
    </location>
</feature>
<dbReference type="SUPFAM" id="SSF111369">
    <property type="entry name" value="HlyD-like secretion proteins"/>
    <property type="match status" value="1"/>
</dbReference>
<sequence>MMLSRSHKTLVTSAVTLSGLLLMILWMAGAFEHKIRPGLAEAGDSYTGPALTLALESIPLFEEVAATVQSGQTTEVAAQIQARIQAIHVKSGDTVKPGQLLISLDDENIKARSAQAAAHLAAIGARLQSARSHFNRTQGLYTKQSATLADLESAKADYESLNAQFGTARQALNESRHVADYGRIKSGFTARVIDRHAEPGDIALPGGKLLTLYDPASLRFEAHVRESVAVGLQPGQQLEARIDALDKTLPVTIAEIVPAAEPAARSVLIKTRAEQRAGLFPGQFARLRIPQGQEQVLLIPQNYLQQAGQLDAVWLLHDGQITRRFVRLGQRYADGRIKIIAGLQAGERIVLP</sequence>
<dbReference type="PANTHER" id="PTHR30469">
    <property type="entry name" value="MULTIDRUG RESISTANCE PROTEIN MDTA"/>
    <property type="match status" value="1"/>
</dbReference>
<keyword evidence="5" id="KW-1185">Reference proteome</keyword>
<dbReference type="Proteomes" id="UP001524499">
    <property type="component" value="Unassembled WGS sequence"/>
</dbReference>
<protein>
    <submittedName>
        <fullName evidence="4">Efflux RND transporter periplasmic adaptor subunit</fullName>
    </submittedName>
</protein>
<evidence type="ECO:0000256" key="1">
    <source>
        <dbReference type="ARBA" id="ARBA00009477"/>
    </source>
</evidence>
<dbReference type="NCBIfam" id="TIGR01730">
    <property type="entry name" value="RND_mfp"/>
    <property type="match status" value="1"/>
</dbReference>
<evidence type="ECO:0000313" key="5">
    <source>
        <dbReference type="Proteomes" id="UP001524499"/>
    </source>
</evidence>
<dbReference type="PANTHER" id="PTHR30469:SF15">
    <property type="entry name" value="HLYD FAMILY OF SECRETION PROTEINS"/>
    <property type="match status" value="1"/>
</dbReference>
<organism evidence="4 5">
    <name type="scientific">Methylomonas subterranea</name>
    <dbReference type="NCBI Taxonomy" id="2952225"/>
    <lineage>
        <taxon>Bacteria</taxon>
        <taxon>Pseudomonadati</taxon>
        <taxon>Pseudomonadota</taxon>
        <taxon>Gammaproteobacteria</taxon>
        <taxon>Methylococcales</taxon>
        <taxon>Methylococcaceae</taxon>
        <taxon>Methylomonas</taxon>
    </lineage>
</organism>
<comment type="caution">
    <text evidence="4">The sequence shown here is derived from an EMBL/GenBank/DDBJ whole genome shotgun (WGS) entry which is preliminary data.</text>
</comment>
<name>A0ABT1TGX2_9GAMM</name>
<dbReference type="Gene3D" id="2.40.30.170">
    <property type="match status" value="1"/>
</dbReference>
<dbReference type="InterPro" id="IPR006143">
    <property type="entry name" value="RND_pump_MFP"/>
</dbReference>
<dbReference type="Gene3D" id="2.40.50.100">
    <property type="match status" value="1"/>
</dbReference>
<evidence type="ECO:0000259" key="3">
    <source>
        <dbReference type="Pfam" id="PF25967"/>
    </source>
</evidence>
<dbReference type="Gene3D" id="1.10.287.470">
    <property type="entry name" value="Helix hairpin bin"/>
    <property type="match status" value="1"/>
</dbReference>
<feature type="domain" description="CusB-like beta-barrel" evidence="2">
    <location>
        <begin position="221"/>
        <end position="289"/>
    </location>
</feature>
<dbReference type="EMBL" id="JANIBJ010000019">
    <property type="protein sequence ID" value="MCQ8104711.1"/>
    <property type="molecule type" value="Genomic_DNA"/>
</dbReference>
<dbReference type="Gene3D" id="2.40.420.20">
    <property type="match status" value="1"/>
</dbReference>
<proteinExistence type="inferred from homology"/>
<accession>A0ABT1TGX2</accession>
<reference evidence="4 5" key="1">
    <citation type="submission" date="2022-07" db="EMBL/GenBank/DDBJ databases">
        <title>Methylomonas rivi sp. nov., Methylomonas rosea sp. nov., Methylomonas aureus sp. nov. and Methylomonas subterranea sp. nov., four novel methanotrophs isolated from a freshwater creek and the deep terrestrial subsurface.</title>
        <authorList>
            <person name="Abin C."/>
            <person name="Sankaranarayanan K."/>
            <person name="Garner C."/>
            <person name="Sindelar R."/>
            <person name="Kotary K."/>
            <person name="Garner R."/>
            <person name="Barclay S."/>
            <person name="Lawson P."/>
            <person name="Krumholz L."/>
        </authorList>
    </citation>
    <scope>NUCLEOTIDE SEQUENCE [LARGE SCALE GENOMIC DNA]</scope>
    <source>
        <strain evidence="4 5">SURF-2</strain>
    </source>
</reference>
<dbReference type="InterPro" id="IPR058792">
    <property type="entry name" value="Beta-barrel_RND_2"/>
</dbReference>
<dbReference type="RefSeq" id="WP_256602512.1">
    <property type="nucleotide sequence ID" value="NZ_JANIBJ010000019.1"/>
</dbReference>
<dbReference type="Pfam" id="PF25954">
    <property type="entry name" value="Beta-barrel_RND_2"/>
    <property type="match status" value="1"/>
</dbReference>